<proteinExistence type="predicted"/>
<dbReference type="Gene3D" id="2.140.10.20">
    <property type="entry name" value="C-terminal (heme d1) domain of cytochrome cd1-nitrite reductase"/>
    <property type="match status" value="1"/>
</dbReference>
<protein>
    <submittedName>
        <fullName evidence="13">Nitrite reductase</fullName>
        <ecNumber evidence="13">1.7.2.1</ecNumber>
    </submittedName>
</protein>
<dbReference type="PANTHER" id="PTHR47197">
    <property type="entry name" value="PROTEIN NIRF"/>
    <property type="match status" value="1"/>
</dbReference>
<dbReference type="CDD" id="cd20779">
    <property type="entry name" value="8prop_hemeD1_NirS"/>
    <property type="match status" value="1"/>
</dbReference>
<dbReference type="InterPro" id="IPR036909">
    <property type="entry name" value="Cyt_c-like_dom_sf"/>
</dbReference>
<dbReference type="AlphaFoldDB" id="A0A3B1B7G5"/>
<evidence type="ECO:0000256" key="6">
    <source>
        <dbReference type="ARBA" id="ARBA00022723"/>
    </source>
</evidence>
<comment type="cofactor">
    <cofactor evidence="1">
        <name>heme</name>
        <dbReference type="ChEBI" id="CHEBI:30413"/>
    </cofactor>
</comment>
<dbReference type="PANTHER" id="PTHR47197:SF3">
    <property type="entry name" value="DIHYDRO-HEME D1 DEHYDROGENASE"/>
    <property type="match status" value="1"/>
</dbReference>
<dbReference type="GO" id="GO:0020037">
    <property type="term" value="F:heme binding"/>
    <property type="evidence" value="ECO:0007669"/>
    <property type="project" value="InterPro"/>
</dbReference>
<keyword evidence="9" id="KW-0249">Electron transport</keyword>
<dbReference type="PROSITE" id="PS51007">
    <property type="entry name" value="CYTC"/>
    <property type="match status" value="1"/>
</dbReference>
<gene>
    <name evidence="13" type="ORF">MNBD_GAMMA24-2663</name>
</gene>
<dbReference type="GO" id="GO:0042597">
    <property type="term" value="C:periplasmic space"/>
    <property type="evidence" value="ECO:0007669"/>
    <property type="project" value="UniProtKB-SubCell"/>
</dbReference>
<evidence type="ECO:0000256" key="2">
    <source>
        <dbReference type="ARBA" id="ARBA00004418"/>
    </source>
</evidence>
<evidence type="ECO:0000256" key="9">
    <source>
        <dbReference type="ARBA" id="ARBA00022982"/>
    </source>
</evidence>
<keyword evidence="8" id="KW-0574">Periplasm</keyword>
<dbReference type="InterPro" id="IPR009056">
    <property type="entry name" value="Cyt_c-like_dom"/>
</dbReference>
<evidence type="ECO:0000256" key="8">
    <source>
        <dbReference type="ARBA" id="ARBA00022764"/>
    </source>
</evidence>
<dbReference type="Pfam" id="PF02239">
    <property type="entry name" value="Cytochrom_D1"/>
    <property type="match status" value="1"/>
</dbReference>
<evidence type="ECO:0000313" key="13">
    <source>
        <dbReference type="EMBL" id="VAX14179.1"/>
    </source>
</evidence>
<dbReference type="InterPro" id="IPR011048">
    <property type="entry name" value="Haem_d1_sf"/>
</dbReference>
<evidence type="ECO:0000256" key="4">
    <source>
        <dbReference type="ARBA" id="ARBA00022448"/>
    </source>
</evidence>
<comment type="subunit">
    <text evidence="3">Homodimer.</text>
</comment>
<organism evidence="13">
    <name type="scientific">hydrothermal vent metagenome</name>
    <dbReference type="NCBI Taxonomy" id="652676"/>
    <lineage>
        <taxon>unclassified sequences</taxon>
        <taxon>metagenomes</taxon>
        <taxon>ecological metagenomes</taxon>
    </lineage>
</organism>
<keyword evidence="7" id="KW-0732">Signal</keyword>
<evidence type="ECO:0000259" key="12">
    <source>
        <dbReference type="PROSITE" id="PS51007"/>
    </source>
</evidence>
<evidence type="ECO:0000256" key="10">
    <source>
        <dbReference type="ARBA" id="ARBA00023002"/>
    </source>
</evidence>
<dbReference type="InterPro" id="IPR051200">
    <property type="entry name" value="Host-pathogen_enzymatic-act"/>
</dbReference>
<keyword evidence="10 13" id="KW-0560">Oxidoreductase</keyword>
<sequence>MRSSARMLAGVAVGLSLFSSSVIAAGKPPALTDAEFNSAKKIFFERCAGCHGVLRKGATGKPLTPDITRKLSLDYLKTFITYGSPAGMPNWGTSGELSKKEIDIMARYLQHEPPVPPEFGMKEMKASWKIIVPPEKRPKKKLNHYNLNNLFSVTLRDAGQVALVDGDSKKIIDIVNTGYAVHISRLSNSGRYLFVIGRDAKVNLIDLWMKKPATVAEIKVGLEARSVETSKYKGYEDKYAIAGSYWPPQFVIMNGDTLEPLRIVSTRGMTVDTQEYHPEPRVAAIVASHEHPEFIVNVKETGKVLMVDYSDLDNLKITSINAARYLHDGGWDSTKRYFMTAANKSNKVAVVDSRTDKLVALVDVGKIPHPGRGANFKDPEYGPVWATSHLGDDTIAVIGTDPKGHKKYAWKVVRRLKGQGGGSLFIKTHPRSQHLYVDTPLNPDPGVSQSVAVFDLNNLDKPYKVLPIAKWAKLGKGPKRVVQPEFNRKGDEVWFSVWSGKKQESALVVVDDKTLKLKAVIKDKRLLTPTGKFNVYNTMHDVY</sequence>
<evidence type="ECO:0000256" key="11">
    <source>
        <dbReference type="ARBA" id="ARBA00023004"/>
    </source>
</evidence>
<keyword evidence="6" id="KW-0479">Metal-binding</keyword>
<accession>A0A3B1B7G5</accession>
<name>A0A3B1B7G5_9ZZZZ</name>
<evidence type="ECO:0000256" key="1">
    <source>
        <dbReference type="ARBA" id="ARBA00001971"/>
    </source>
</evidence>
<keyword evidence="11" id="KW-0408">Iron</keyword>
<dbReference type="GO" id="GO:0050421">
    <property type="term" value="F:nitrite reductase (NO-forming) activity"/>
    <property type="evidence" value="ECO:0007669"/>
    <property type="project" value="UniProtKB-EC"/>
</dbReference>
<feature type="domain" description="Cytochrome c" evidence="12">
    <location>
        <begin position="34"/>
        <end position="113"/>
    </location>
</feature>
<evidence type="ECO:0000256" key="3">
    <source>
        <dbReference type="ARBA" id="ARBA00011738"/>
    </source>
</evidence>
<reference evidence="13" key="1">
    <citation type="submission" date="2018-06" db="EMBL/GenBank/DDBJ databases">
        <authorList>
            <person name="Zhirakovskaya E."/>
        </authorList>
    </citation>
    <scope>NUCLEOTIDE SEQUENCE</scope>
</reference>
<dbReference type="GO" id="GO:0046872">
    <property type="term" value="F:metal ion binding"/>
    <property type="evidence" value="ECO:0007669"/>
    <property type="project" value="UniProtKB-KW"/>
</dbReference>
<dbReference type="InterPro" id="IPR003143">
    <property type="entry name" value="Cyt_cd1_C_sf"/>
</dbReference>
<dbReference type="GO" id="GO:0009055">
    <property type="term" value="F:electron transfer activity"/>
    <property type="evidence" value="ECO:0007669"/>
    <property type="project" value="InterPro"/>
</dbReference>
<dbReference type="Gene3D" id="1.10.760.10">
    <property type="entry name" value="Cytochrome c-like domain"/>
    <property type="match status" value="1"/>
</dbReference>
<keyword evidence="5" id="KW-0349">Heme</keyword>
<evidence type="ECO:0000256" key="5">
    <source>
        <dbReference type="ARBA" id="ARBA00022617"/>
    </source>
</evidence>
<comment type="subcellular location">
    <subcellularLocation>
        <location evidence="2">Periplasm</location>
    </subcellularLocation>
</comment>
<dbReference type="SUPFAM" id="SSF46626">
    <property type="entry name" value="Cytochrome c"/>
    <property type="match status" value="1"/>
</dbReference>
<keyword evidence="4" id="KW-0813">Transport</keyword>
<evidence type="ECO:0000256" key="7">
    <source>
        <dbReference type="ARBA" id="ARBA00022729"/>
    </source>
</evidence>
<dbReference type="EC" id="1.7.2.1" evidence="13"/>
<dbReference type="Pfam" id="PF13442">
    <property type="entry name" value="Cytochrome_CBB3"/>
    <property type="match status" value="1"/>
</dbReference>
<dbReference type="EMBL" id="UOFZ01000163">
    <property type="protein sequence ID" value="VAX14179.1"/>
    <property type="molecule type" value="Genomic_DNA"/>
</dbReference>
<dbReference type="FunFam" id="1.10.760.10:FF:000027">
    <property type="entry name" value="Nitrite reductase"/>
    <property type="match status" value="1"/>
</dbReference>
<dbReference type="FunFam" id="2.140.10.20:FF:000001">
    <property type="entry name" value="Nitrite reductase NirS"/>
    <property type="match status" value="1"/>
</dbReference>
<dbReference type="SUPFAM" id="SSF51004">
    <property type="entry name" value="C-terminal (heme d1) domain of cytochrome cd1-nitrite reductase"/>
    <property type="match status" value="1"/>
</dbReference>